<evidence type="ECO:0000313" key="10">
    <source>
        <dbReference type="Proteomes" id="UP001501598"/>
    </source>
</evidence>
<feature type="transmembrane region" description="Helical" evidence="7">
    <location>
        <begin position="377"/>
        <end position="400"/>
    </location>
</feature>
<protein>
    <submittedName>
        <fullName evidence="9">MFS transporter</fullName>
    </submittedName>
</protein>
<keyword evidence="6 7" id="KW-0472">Membrane</keyword>
<accession>A0ABP8S473</accession>
<dbReference type="EMBL" id="BAABGT010000116">
    <property type="protein sequence ID" value="GAA4558891.1"/>
    <property type="molecule type" value="Genomic_DNA"/>
</dbReference>
<dbReference type="Pfam" id="PF00083">
    <property type="entry name" value="Sugar_tr"/>
    <property type="match status" value="1"/>
</dbReference>
<keyword evidence="2" id="KW-0813">Transport</keyword>
<feature type="transmembrane region" description="Helical" evidence="7">
    <location>
        <begin position="58"/>
        <end position="82"/>
    </location>
</feature>
<dbReference type="CDD" id="cd17369">
    <property type="entry name" value="MFS_ShiA_like"/>
    <property type="match status" value="1"/>
</dbReference>
<sequence>MSAHLPAARPTTDRTSPRRVAAATFIGTAIEWYDFYIYGSAAAIVFGPQFFTNLPPTAALIASFGTFAAGFVARPLGGILFGHFGDRLGRKRSLVISLLIMGLGTFCIALLPTYAQIGVAAPILLIVLRLVQGLGVGGEWGGAVLMASEHAPAGKRALFASFPQMGIPAGIIGSNLVFLLTTLVLGSERFLAWGWRIPFLFSSLLVIVALFIRMRLEESPEFEATKVRGNVRRLPILDVVTRHPLTILLGAGVSLAPSVIGYLFSVYLLSHGTQIGIPQRTMLLLITAAAAVFLLAVVVAGRFADRVSPYRIFIVSSGAAAVAIAPAFTLFDTATVAGALAALVALTVCLGPMVGVQGIIVTTIFPASMRYSGASLAYQLGSVVGGGLTPAAATAIYAASGSTTAIAAYVGAMALVSLVCVALLPGVARRTTDAVREARQAG</sequence>
<name>A0ABP8S473_9PSEU</name>
<keyword evidence="5 7" id="KW-1133">Transmembrane helix</keyword>
<feature type="transmembrane region" description="Helical" evidence="7">
    <location>
        <begin position="20"/>
        <end position="46"/>
    </location>
</feature>
<dbReference type="SUPFAM" id="SSF103473">
    <property type="entry name" value="MFS general substrate transporter"/>
    <property type="match status" value="1"/>
</dbReference>
<dbReference type="PROSITE" id="PS50850">
    <property type="entry name" value="MFS"/>
    <property type="match status" value="1"/>
</dbReference>
<dbReference type="PANTHER" id="PTHR43045:SF1">
    <property type="entry name" value="SHIKIMATE TRANSPORTER"/>
    <property type="match status" value="1"/>
</dbReference>
<proteinExistence type="predicted"/>
<feature type="transmembrane region" description="Helical" evidence="7">
    <location>
        <begin position="337"/>
        <end position="365"/>
    </location>
</feature>
<dbReference type="InterPro" id="IPR036259">
    <property type="entry name" value="MFS_trans_sf"/>
</dbReference>
<feature type="transmembrane region" description="Helical" evidence="7">
    <location>
        <begin position="94"/>
        <end position="117"/>
    </location>
</feature>
<organism evidence="9 10">
    <name type="scientific">Pseudonocardia xishanensis</name>
    <dbReference type="NCBI Taxonomy" id="630995"/>
    <lineage>
        <taxon>Bacteria</taxon>
        <taxon>Bacillati</taxon>
        <taxon>Actinomycetota</taxon>
        <taxon>Actinomycetes</taxon>
        <taxon>Pseudonocardiales</taxon>
        <taxon>Pseudonocardiaceae</taxon>
        <taxon>Pseudonocardia</taxon>
    </lineage>
</organism>
<feature type="transmembrane region" description="Helical" evidence="7">
    <location>
        <begin position="406"/>
        <end position="427"/>
    </location>
</feature>
<feature type="transmembrane region" description="Helical" evidence="7">
    <location>
        <begin position="312"/>
        <end position="331"/>
    </location>
</feature>
<keyword evidence="3" id="KW-1003">Cell membrane</keyword>
<comment type="caution">
    <text evidence="9">The sequence shown here is derived from an EMBL/GenBank/DDBJ whole genome shotgun (WGS) entry which is preliminary data.</text>
</comment>
<feature type="domain" description="Major facilitator superfamily (MFS) profile" evidence="8">
    <location>
        <begin position="20"/>
        <end position="429"/>
    </location>
</feature>
<evidence type="ECO:0000256" key="4">
    <source>
        <dbReference type="ARBA" id="ARBA00022692"/>
    </source>
</evidence>
<reference evidence="10" key="1">
    <citation type="journal article" date="2019" name="Int. J. Syst. Evol. Microbiol.">
        <title>The Global Catalogue of Microorganisms (GCM) 10K type strain sequencing project: providing services to taxonomists for standard genome sequencing and annotation.</title>
        <authorList>
            <consortium name="The Broad Institute Genomics Platform"/>
            <consortium name="The Broad Institute Genome Sequencing Center for Infectious Disease"/>
            <person name="Wu L."/>
            <person name="Ma J."/>
        </authorList>
    </citation>
    <scope>NUCLEOTIDE SEQUENCE [LARGE SCALE GENOMIC DNA]</scope>
    <source>
        <strain evidence="10">JCM 17906</strain>
    </source>
</reference>
<feature type="transmembrane region" description="Helical" evidence="7">
    <location>
        <begin position="245"/>
        <end position="269"/>
    </location>
</feature>
<feature type="transmembrane region" description="Helical" evidence="7">
    <location>
        <begin position="281"/>
        <end position="300"/>
    </location>
</feature>
<dbReference type="Gene3D" id="1.20.1250.20">
    <property type="entry name" value="MFS general substrate transporter like domains"/>
    <property type="match status" value="1"/>
</dbReference>
<keyword evidence="10" id="KW-1185">Reference proteome</keyword>
<gene>
    <name evidence="9" type="ORF">GCM10023175_65880</name>
</gene>
<feature type="transmembrane region" description="Helical" evidence="7">
    <location>
        <begin position="167"/>
        <end position="187"/>
    </location>
</feature>
<dbReference type="Proteomes" id="UP001501598">
    <property type="component" value="Unassembled WGS sequence"/>
</dbReference>
<dbReference type="InterPro" id="IPR005828">
    <property type="entry name" value="MFS_sugar_transport-like"/>
</dbReference>
<comment type="subcellular location">
    <subcellularLocation>
        <location evidence="1">Cell membrane</location>
        <topology evidence="1">Multi-pass membrane protein</topology>
    </subcellularLocation>
</comment>
<evidence type="ECO:0000256" key="7">
    <source>
        <dbReference type="SAM" id="Phobius"/>
    </source>
</evidence>
<evidence type="ECO:0000256" key="1">
    <source>
        <dbReference type="ARBA" id="ARBA00004651"/>
    </source>
</evidence>
<dbReference type="PANTHER" id="PTHR43045">
    <property type="entry name" value="SHIKIMATE TRANSPORTER"/>
    <property type="match status" value="1"/>
</dbReference>
<dbReference type="InterPro" id="IPR020846">
    <property type="entry name" value="MFS_dom"/>
</dbReference>
<evidence type="ECO:0000256" key="6">
    <source>
        <dbReference type="ARBA" id="ARBA00023136"/>
    </source>
</evidence>
<evidence type="ECO:0000256" key="2">
    <source>
        <dbReference type="ARBA" id="ARBA00022448"/>
    </source>
</evidence>
<keyword evidence="4 7" id="KW-0812">Transmembrane</keyword>
<dbReference type="InterPro" id="IPR011701">
    <property type="entry name" value="MFS"/>
</dbReference>
<dbReference type="Pfam" id="PF07690">
    <property type="entry name" value="MFS_1"/>
    <property type="match status" value="1"/>
</dbReference>
<evidence type="ECO:0000259" key="8">
    <source>
        <dbReference type="PROSITE" id="PS50850"/>
    </source>
</evidence>
<evidence type="ECO:0000256" key="3">
    <source>
        <dbReference type="ARBA" id="ARBA00022475"/>
    </source>
</evidence>
<feature type="transmembrane region" description="Helical" evidence="7">
    <location>
        <begin position="193"/>
        <end position="212"/>
    </location>
</feature>
<evidence type="ECO:0000313" key="9">
    <source>
        <dbReference type="EMBL" id="GAA4558891.1"/>
    </source>
</evidence>
<dbReference type="RefSeq" id="WP_345427020.1">
    <property type="nucleotide sequence ID" value="NZ_BAABGT010000116.1"/>
</dbReference>
<evidence type="ECO:0000256" key="5">
    <source>
        <dbReference type="ARBA" id="ARBA00022989"/>
    </source>
</evidence>